<protein>
    <submittedName>
        <fullName evidence="7">Mg2+ transporter protein</fullName>
    </submittedName>
</protein>
<dbReference type="GO" id="GO:0015095">
    <property type="term" value="F:magnesium ion transmembrane transporter activity"/>
    <property type="evidence" value="ECO:0007669"/>
    <property type="project" value="InterPro"/>
</dbReference>
<name>A0A1Y1X4X2_9FUNG</name>
<dbReference type="STRING" id="1754192.A0A1Y1X4X2"/>
<dbReference type="SUPFAM" id="SSF144083">
    <property type="entry name" value="Magnesium transport protein CorA, transmembrane region"/>
    <property type="match status" value="1"/>
</dbReference>
<dbReference type="Proteomes" id="UP000193944">
    <property type="component" value="Unassembled WGS sequence"/>
</dbReference>
<evidence type="ECO:0000256" key="6">
    <source>
        <dbReference type="SAM" id="Phobius"/>
    </source>
</evidence>
<dbReference type="PANTHER" id="PTHR21535:SF51">
    <property type="entry name" value="MANGANESE RESISTANCE PROTEIN MNR2"/>
    <property type="match status" value="1"/>
</dbReference>
<keyword evidence="3 6" id="KW-0812">Transmembrane</keyword>
<organism evidence="7 8">
    <name type="scientific">Anaeromyces robustus</name>
    <dbReference type="NCBI Taxonomy" id="1754192"/>
    <lineage>
        <taxon>Eukaryota</taxon>
        <taxon>Fungi</taxon>
        <taxon>Fungi incertae sedis</taxon>
        <taxon>Chytridiomycota</taxon>
        <taxon>Chytridiomycota incertae sedis</taxon>
        <taxon>Neocallimastigomycetes</taxon>
        <taxon>Neocallimastigales</taxon>
        <taxon>Neocallimastigaceae</taxon>
        <taxon>Anaeromyces</taxon>
    </lineage>
</organism>
<dbReference type="PANTHER" id="PTHR21535">
    <property type="entry name" value="MAGNESIUM AND COBALT TRANSPORT PROTEIN/MITOCHONDRIAL IMPORT INNER MEMBRANE TRANSLOCASE SUBUNIT TIM8"/>
    <property type="match status" value="1"/>
</dbReference>
<keyword evidence="4 6" id="KW-1133">Transmembrane helix</keyword>
<evidence type="ECO:0000256" key="5">
    <source>
        <dbReference type="ARBA" id="ARBA00023136"/>
    </source>
</evidence>
<accession>A0A1Y1X4X2</accession>
<dbReference type="InterPro" id="IPR044089">
    <property type="entry name" value="Alr1-like"/>
</dbReference>
<evidence type="ECO:0000313" key="8">
    <source>
        <dbReference type="Proteomes" id="UP000193944"/>
    </source>
</evidence>
<evidence type="ECO:0000313" key="7">
    <source>
        <dbReference type="EMBL" id="ORX80833.1"/>
    </source>
</evidence>
<feature type="transmembrane region" description="Helical" evidence="6">
    <location>
        <begin position="282"/>
        <end position="302"/>
    </location>
</feature>
<proteinExistence type="inferred from homology"/>
<dbReference type="InterPro" id="IPR045861">
    <property type="entry name" value="CorA_cytoplasmic_dom"/>
</dbReference>
<comment type="caution">
    <text evidence="7">The sequence shown here is derived from an EMBL/GenBank/DDBJ whole genome shotgun (WGS) entry which is preliminary data.</text>
</comment>
<evidence type="ECO:0000256" key="3">
    <source>
        <dbReference type="ARBA" id="ARBA00022692"/>
    </source>
</evidence>
<dbReference type="GO" id="GO:0016020">
    <property type="term" value="C:membrane"/>
    <property type="evidence" value="ECO:0007669"/>
    <property type="project" value="UniProtKB-SubCell"/>
</dbReference>
<dbReference type="AlphaFoldDB" id="A0A1Y1X4X2"/>
<feature type="transmembrane region" description="Helical" evidence="6">
    <location>
        <begin position="251"/>
        <end position="270"/>
    </location>
</feature>
<dbReference type="InterPro" id="IPR002523">
    <property type="entry name" value="MgTranspt_CorA/ZnTranspt_ZntB"/>
</dbReference>
<dbReference type="EMBL" id="MCFG01000134">
    <property type="protein sequence ID" value="ORX80833.1"/>
    <property type="molecule type" value="Genomic_DNA"/>
</dbReference>
<reference evidence="7 8" key="1">
    <citation type="submission" date="2016-08" db="EMBL/GenBank/DDBJ databases">
        <title>A Parts List for Fungal Cellulosomes Revealed by Comparative Genomics.</title>
        <authorList>
            <consortium name="DOE Joint Genome Institute"/>
            <person name="Haitjema C.H."/>
            <person name="Gilmore S.P."/>
            <person name="Henske J.K."/>
            <person name="Solomon K.V."/>
            <person name="De Groot R."/>
            <person name="Kuo A."/>
            <person name="Mondo S.J."/>
            <person name="Salamov A.A."/>
            <person name="Labutti K."/>
            <person name="Zhao Z."/>
            <person name="Chiniquy J."/>
            <person name="Barry K."/>
            <person name="Brewer H.M."/>
            <person name="Purvine S.O."/>
            <person name="Wright A.T."/>
            <person name="Boxma B."/>
            <person name="Van Alen T."/>
            <person name="Hackstein J.H."/>
            <person name="Baker S.E."/>
            <person name="Grigoriev I.V."/>
            <person name="O'Malley M.A."/>
        </authorList>
    </citation>
    <scope>NUCLEOTIDE SEQUENCE [LARGE SCALE GENOMIC DNA]</scope>
    <source>
        <strain evidence="7 8">S4</strain>
    </source>
</reference>
<dbReference type="SUPFAM" id="SSF143865">
    <property type="entry name" value="CorA soluble domain-like"/>
    <property type="match status" value="1"/>
</dbReference>
<evidence type="ECO:0000256" key="4">
    <source>
        <dbReference type="ARBA" id="ARBA00022989"/>
    </source>
</evidence>
<keyword evidence="8" id="KW-1185">Reference proteome</keyword>
<reference evidence="7 8" key="2">
    <citation type="submission" date="2016-08" db="EMBL/GenBank/DDBJ databases">
        <title>Pervasive Adenine N6-methylation of Active Genes in Fungi.</title>
        <authorList>
            <consortium name="DOE Joint Genome Institute"/>
            <person name="Mondo S.J."/>
            <person name="Dannebaum R.O."/>
            <person name="Kuo R.C."/>
            <person name="Labutti K."/>
            <person name="Haridas S."/>
            <person name="Kuo A."/>
            <person name="Salamov A."/>
            <person name="Ahrendt S.R."/>
            <person name="Lipzen A."/>
            <person name="Sullivan W."/>
            <person name="Andreopoulos W.B."/>
            <person name="Clum A."/>
            <person name="Lindquist E."/>
            <person name="Daum C."/>
            <person name="Ramamoorthy G.K."/>
            <person name="Gryganskyi A."/>
            <person name="Culley D."/>
            <person name="Magnuson J.K."/>
            <person name="James T.Y."/>
            <person name="O'Malley M.A."/>
            <person name="Stajich J.E."/>
            <person name="Spatafora J.W."/>
            <person name="Visel A."/>
            <person name="Grigoriev I.V."/>
        </authorList>
    </citation>
    <scope>NUCLEOTIDE SEQUENCE [LARGE SCALE GENOMIC DNA]</scope>
    <source>
        <strain evidence="7 8">S4</strain>
    </source>
</reference>
<dbReference type="InterPro" id="IPR045863">
    <property type="entry name" value="CorA_TM1_TM2"/>
</dbReference>
<gene>
    <name evidence="7" type="ORF">BCR32DRAFT_204321</name>
</gene>
<dbReference type="Gene3D" id="1.20.58.340">
    <property type="entry name" value="Magnesium transport protein CorA, transmembrane region"/>
    <property type="match status" value="2"/>
</dbReference>
<comment type="similarity">
    <text evidence="2">Belongs to the CorA metal ion transporter (MIT) (TC 1.A.35) family.</text>
</comment>
<evidence type="ECO:0000256" key="2">
    <source>
        <dbReference type="ARBA" id="ARBA00009765"/>
    </source>
</evidence>
<dbReference type="GO" id="GO:0010961">
    <property type="term" value="P:intracellular magnesium ion homeostasis"/>
    <property type="evidence" value="ECO:0007669"/>
    <property type="project" value="TreeGrafter"/>
</dbReference>
<keyword evidence="5 6" id="KW-0472">Membrane</keyword>
<dbReference type="Pfam" id="PF01544">
    <property type="entry name" value="CorA"/>
    <property type="match status" value="1"/>
</dbReference>
<evidence type="ECO:0000256" key="1">
    <source>
        <dbReference type="ARBA" id="ARBA00004141"/>
    </source>
</evidence>
<sequence length="309" mass="35349">MEKSFFWIDILNPTKEEIAVLSDVFGIHPLTVEDIGYEDTREKLESFLNYYFLCINSFEEDENDYSDIHPVNVSVLVFKNYVLSFHLRPLPHTEHILRRIVQLSQYDFKVNGDWIAYAHIDDISDSFIPYLNSVEIDVNTVDELVLILKESEKNDMLRRIGLARKHVTALLRLLNDKSEVIKSLIKRISTLNPSSENLLYLSDVQDHVITMVQNLNHYDQTLTRAHSNYLAQISIEITLATNDTNDVANKLSVLGAVFLPLSLISGMWGMNVIVPGQMYDSLIPFVIICAVMAAIALISIYLSKRLGWI</sequence>
<dbReference type="CDD" id="cd12829">
    <property type="entry name" value="Alr1p-like"/>
    <property type="match status" value="1"/>
</dbReference>
<dbReference type="Gene3D" id="3.30.460.20">
    <property type="entry name" value="CorA soluble domain-like"/>
    <property type="match status" value="1"/>
</dbReference>
<comment type="subcellular location">
    <subcellularLocation>
        <location evidence="1">Membrane</location>
        <topology evidence="1">Multi-pass membrane protein</topology>
    </subcellularLocation>
</comment>
<dbReference type="OrthoDB" id="29879at2759"/>